<feature type="domain" description="Bacterial Immunoglobulin-like 21" evidence="1">
    <location>
        <begin position="748"/>
        <end position="859"/>
    </location>
</feature>
<feature type="domain" description="Bacterial Immunoglobulin-like 21" evidence="1">
    <location>
        <begin position="1594"/>
        <end position="1708"/>
    </location>
</feature>
<dbReference type="InterPro" id="IPR008542">
    <property type="entry name" value="BIg21"/>
</dbReference>
<accession>A0A9X4GGX7</accession>
<reference evidence="3" key="1">
    <citation type="submission" date="2022-01" db="EMBL/GenBank/DDBJ databases">
        <title>Genetic Characterization of Carbapenem-resistant Citrobacter spp. from China: a multicenter study.</title>
        <authorList>
            <person name="Ye L."/>
        </authorList>
    </citation>
    <scope>NUCLEOTIDE SEQUENCE</scope>
    <source>
        <strain evidence="3">IR5432</strain>
    </source>
</reference>
<evidence type="ECO:0000313" key="3">
    <source>
        <dbReference type="EMBL" id="MDE9618940.1"/>
    </source>
</evidence>
<evidence type="ECO:0000259" key="1">
    <source>
        <dbReference type="Pfam" id="PF05688"/>
    </source>
</evidence>
<feature type="domain" description="Bacterial Immunoglobulin-like 21" evidence="1">
    <location>
        <begin position="1026"/>
        <end position="1138"/>
    </location>
</feature>
<gene>
    <name evidence="3" type="ORF">L2111_12775</name>
</gene>
<feature type="domain" description="InvasinE Adhesion" evidence="2">
    <location>
        <begin position="1711"/>
        <end position="1849"/>
    </location>
</feature>
<feature type="domain" description="Bacterial Immunoglobulin-like 21" evidence="1">
    <location>
        <begin position="484"/>
        <end position="594"/>
    </location>
</feature>
<sequence length="1861" mass="199230">MDGKLYNTIYRFLLVSLLVAGVCVASASANLKGGTWHELSTSTDAINGTVPQADGAMAPVYQGSVLLTPGETHAVAFTAMPRDFSVSADSNKMQAVNPVDIEGDIFPMLPLRWENQRSPTVGLIWADASTPDEPLNPQPIPNQTFCAQNFAGRHLVVWPEIESDNTSPIPALYLWTASGIPNSNTVPLMQQKIAVDIAAATGEPVTVSANHYDESLAAAKTKVGESITLTITTKDCAGNLIGNAPFVIRRDDALNRKGVVNNDRPIHVGDTDLTTTTTLYRGTTNANGTASVAVTQPDGPGVKTPLIISSESYPELQTQTDVIFTTLTSPDSELATMYGHMLESSTATLNNIIYTFTRPKLAAETQNANGTVVDKNETWAQFNWAGADNHCDILPDAEQLVAMRNAHDTEGTYTGWPVSNDAEYWSSTKDQLEAYHSAVHINSGRVSRESNSSILLVSCVDKAQPAAHPQISLSPSAPYEAEVGEAIELVATVVDRDTQRPLPYRYMEILIDSASNRKGVHKAEWDDLPVTINSDDMRASSPEHYTGVTDANGQIHLEFKHDNGVGVETPVRIVMEDDDGNNVELPFNLIFTVVTSPDVEGANMYGHMRGIVDAGNLYKRPLLAVESSHKTGQQSENNEDWATFSSVEAATRQCGTGQVPDSESLEHLYSEHPDNQMLTEHGWPTNSHHYIAAETRDAQTAYVNLENGGTGYDSQPNYLTCSANEMVSALDVYFNDDVVLRNAEAKVGEQIKMNVHSTNALNGAVIPSTNFTITLAAGKRRDGLSTGFTDPSHGELIIDGAAYSIGQTAVYHGITDAQGNAEVLIEQPRGVGLLTPLTVAPEESLLGITFSRSVKFTVATSPNVPDAKMWGHMPDTITVGDATFERPKLASEASATRTQNEANESWARVAHVSAEGNPDAGGCPVNRLPRIDQLEALYNANSSGAINSIQGWPVMMQYWSSSLTSPTTWKMMELDTGAESSGGDITLYTSCLTHDNPVAASISIEPVDAALWYDDADVHAVKVKKGDTLQLKVTVKDASGMPLANAPFVLSRGDGYNRQGIKYVATKGGSNPIVTPIIIDGEALNDTATKKGASTGPDGTKILSVTRPDTTGTRTAINAALYDNASVSASIDTIFTVITSPDSNKAKMWGHMLESLTTADGTVYQRPMLYAELRSTTNTSQYVEDNEDWAGFFGPGSVGKNSDSCATGYYPSVQALDSLYRKYPNRTIKTVQGWPVDHSYWSGTFVQTFGTSLSSSYYIVDLDDGSRQTMDNHYTNGMQYQVCTKTPQPEAARVVLSSTLAEDADSQAIKVKNSESIPLVVTTLDAAGNPVPYTAFTLKRDAGTARDSTYKFSGTINTVLTPASGSPQLLSSKADTLYGATGADGTLALELTEANGPGVKNVLTAGLSDLPSATSSLAVIFTALTSPDSSKAHMWGHMAETFTASNGTEFQRPALWDEEGSSTQTSYIIANNETWLSLKASYVVKGAGACGLNQMPLLADLAALYADHPNGKLETDLGMPLTTTSSTRWWSGDPLVSNQSIKYQYYDMKLGGSGSNGGNENYLQICLTTPRQRKISLSLTPWDEGKLAGVAKKGEPIAATVTVTNAAGQPADNEVVTLSRSSSTMRDGSAYSTGVADDITLSDVQPSGPATFLMDSASKSLYVQTDAQGKATFTVSQDASTGLKTAITATLLDDASVVDSKGAIFTVITSPDSDKAKMWGHMPETTTNRVGVAFKRPLLAAEMSSYRSTYSYNNEVWPLVTAGSTEKAGETGCDPLYQPTFRELQVLFMDSMSLFSDIGEMYGWPVGSNKPWWAADKAADTGNYQYVILSTGGGGSTSSATAAGAQVCLKEPRVSASNTPR</sequence>
<feature type="domain" description="InvasinE Adhesion" evidence="2">
    <location>
        <begin position="597"/>
        <end position="721"/>
    </location>
</feature>
<dbReference type="EMBL" id="JAKIHW010000012">
    <property type="protein sequence ID" value="MDE9618940.1"/>
    <property type="molecule type" value="Genomic_DNA"/>
</dbReference>
<dbReference type="Proteomes" id="UP001147005">
    <property type="component" value="Unassembled WGS sequence"/>
</dbReference>
<feature type="domain" description="InvasinE Adhesion" evidence="2">
    <location>
        <begin position="862"/>
        <end position="992"/>
    </location>
</feature>
<dbReference type="Pfam" id="PF05688">
    <property type="entry name" value="BIg21"/>
    <property type="match status" value="6"/>
</dbReference>
<name>A0A9X4GGX7_9ENTR</name>
<feature type="domain" description="Bacterial Immunoglobulin-like 21" evidence="1">
    <location>
        <begin position="224"/>
        <end position="326"/>
    </location>
</feature>
<proteinExistence type="predicted"/>
<comment type="caution">
    <text evidence="3">The sequence shown here is derived from an EMBL/GenBank/DDBJ whole genome shotgun (WGS) entry which is preliminary data.</text>
</comment>
<dbReference type="RefSeq" id="WP_275397877.1">
    <property type="nucleotide sequence ID" value="NZ_JAKIHW010000012.1"/>
</dbReference>
<organism evidence="3 4">
    <name type="scientific">Citrobacter portucalensis</name>
    <dbReference type="NCBI Taxonomy" id="1639133"/>
    <lineage>
        <taxon>Bacteria</taxon>
        <taxon>Pseudomonadati</taxon>
        <taxon>Pseudomonadota</taxon>
        <taxon>Gammaproteobacteria</taxon>
        <taxon>Enterobacterales</taxon>
        <taxon>Enterobacteriaceae</taxon>
        <taxon>Citrobacter</taxon>
        <taxon>Citrobacter freundii complex</taxon>
    </lineage>
</organism>
<protein>
    <submittedName>
        <fullName evidence="3">DUF823 domain-containing adhesin</fullName>
    </submittedName>
</protein>
<feature type="domain" description="InvasinE Adhesion" evidence="2">
    <location>
        <begin position="1427"/>
        <end position="1567"/>
    </location>
</feature>
<dbReference type="InterPro" id="IPR008541">
    <property type="entry name" value="InvE_AD"/>
</dbReference>
<evidence type="ECO:0000313" key="4">
    <source>
        <dbReference type="Proteomes" id="UP001147005"/>
    </source>
</evidence>
<dbReference type="Pfam" id="PF05689">
    <property type="entry name" value="InvE_AD"/>
    <property type="match status" value="6"/>
</dbReference>
<evidence type="ECO:0000259" key="2">
    <source>
        <dbReference type="Pfam" id="PF05689"/>
    </source>
</evidence>
<feature type="domain" description="Bacterial Immunoglobulin-like 21" evidence="1">
    <location>
        <begin position="1314"/>
        <end position="1423"/>
    </location>
</feature>
<feature type="domain" description="InvasinE Adhesion" evidence="2">
    <location>
        <begin position="1141"/>
        <end position="1283"/>
    </location>
</feature>
<feature type="domain" description="InvasinE Adhesion" evidence="2">
    <location>
        <begin position="330"/>
        <end position="460"/>
    </location>
</feature>